<comment type="similarity">
    <text evidence="1 3">Belongs to the UPF0319 family.</text>
</comment>
<keyword evidence="2 3" id="KW-0732">Signal</keyword>
<accession>L8J8L0</accession>
<sequence precursor="true">MKLKQLALAAILPSLSFNCVADVILTLPDNVRLLAINEVEANKGWDSIFKGTDESITLKDGENQLVYQIDHYFYKGDTQSERYRSGPMILTFTAENTNLQLALPTFSDIEQARAFANLPTPKFTDKTGKPYPFKHDKLSIKGLAISHDYADYVKSYNAQGGTAAWTNSSAIAIVSPISKASTPEIIPTTTVQSTEPNKIQTKQSQSAVAAEKLKYWFNQADDKTRKEFINWAINNL</sequence>
<gene>
    <name evidence="4" type="ORF">C942_01718</name>
</gene>
<evidence type="ECO:0000313" key="4">
    <source>
        <dbReference type="EMBL" id="ELR65146.1"/>
    </source>
</evidence>
<comment type="caution">
    <text evidence="4">The sequence shown here is derived from an EMBL/GenBank/DDBJ whole genome shotgun (WGS) entry which is preliminary data.</text>
</comment>
<evidence type="ECO:0000256" key="2">
    <source>
        <dbReference type="ARBA" id="ARBA00022729"/>
    </source>
</evidence>
<feature type="chain" id="PRO_5009017087" description="UPF0319 protein C942_01718" evidence="3">
    <location>
        <begin position="22"/>
        <end position="236"/>
    </location>
</feature>
<dbReference type="EMBL" id="AMZO01000020">
    <property type="protein sequence ID" value="ELR65146.1"/>
    <property type="molecule type" value="Genomic_DNA"/>
</dbReference>
<dbReference type="PANTHER" id="PTHR38108:SF1">
    <property type="entry name" value="UPF0319 PROTEIN YCCT"/>
    <property type="match status" value="1"/>
</dbReference>
<evidence type="ECO:0000313" key="5">
    <source>
        <dbReference type="Proteomes" id="UP000011134"/>
    </source>
</evidence>
<evidence type="ECO:0000256" key="1">
    <source>
        <dbReference type="ARBA" id="ARBA00008490"/>
    </source>
</evidence>
<dbReference type="HAMAP" id="MF_00789">
    <property type="entry name" value="UPF0319"/>
    <property type="match status" value="1"/>
</dbReference>
<name>L8J8L0_9GAMM</name>
<dbReference type="PANTHER" id="PTHR38108">
    <property type="entry name" value="UPF0319 PROTEIN YCCT"/>
    <property type="match status" value="1"/>
</dbReference>
<dbReference type="Pfam" id="PF09829">
    <property type="entry name" value="DUF2057"/>
    <property type="match status" value="1"/>
</dbReference>
<dbReference type="PATRIC" id="fig|1056511.3.peg.2794"/>
<dbReference type="InterPro" id="IPR018635">
    <property type="entry name" value="UPF0319"/>
</dbReference>
<reference evidence="4 5" key="1">
    <citation type="submission" date="2012-12" db="EMBL/GenBank/DDBJ databases">
        <title>Genome Assembly of Photobacterium sp. AK15.</title>
        <authorList>
            <person name="Khatri I."/>
            <person name="Vaidya B."/>
            <person name="Srinivas T.N.R."/>
            <person name="Subramanian S."/>
            <person name="Pinnaka A."/>
        </authorList>
    </citation>
    <scope>NUCLEOTIDE SEQUENCE [LARGE SCALE GENOMIC DNA]</scope>
    <source>
        <strain evidence="4 5">AK15</strain>
    </source>
</reference>
<feature type="signal peptide" evidence="3">
    <location>
        <begin position="1"/>
        <end position="21"/>
    </location>
</feature>
<evidence type="ECO:0000256" key="3">
    <source>
        <dbReference type="HAMAP-Rule" id="MF_00789"/>
    </source>
</evidence>
<keyword evidence="5" id="KW-1185">Reference proteome</keyword>
<dbReference type="AlphaFoldDB" id="L8J8L0"/>
<proteinExistence type="inferred from homology"/>
<dbReference type="Proteomes" id="UP000011134">
    <property type="component" value="Unassembled WGS sequence"/>
</dbReference>
<organism evidence="4 5">
    <name type="scientific">Photobacterium marinum</name>
    <dbReference type="NCBI Taxonomy" id="1056511"/>
    <lineage>
        <taxon>Bacteria</taxon>
        <taxon>Pseudomonadati</taxon>
        <taxon>Pseudomonadota</taxon>
        <taxon>Gammaproteobacteria</taxon>
        <taxon>Vibrionales</taxon>
        <taxon>Vibrionaceae</taxon>
        <taxon>Photobacterium</taxon>
    </lineage>
</organism>
<protein>
    <recommendedName>
        <fullName evidence="3">UPF0319 protein C942_01718</fullName>
    </recommendedName>
</protein>